<dbReference type="EMBL" id="KB008046">
    <property type="protein sequence ID" value="ELR14692.1"/>
    <property type="molecule type" value="Genomic_DNA"/>
</dbReference>
<reference evidence="1 2" key="1">
    <citation type="journal article" date="2013" name="Genome Biol.">
        <title>Genome of Acanthamoeba castellanii highlights extensive lateral gene transfer and early evolution of tyrosine kinase signaling.</title>
        <authorList>
            <person name="Clarke M."/>
            <person name="Lohan A.J."/>
            <person name="Liu B."/>
            <person name="Lagkouvardos I."/>
            <person name="Roy S."/>
            <person name="Zafar N."/>
            <person name="Bertelli C."/>
            <person name="Schilde C."/>
            <person name="Kianianmomeni A."/>
            <person name="Burglin T.R."/>
            <person name="Frech C."/>
            <person name="Turcotte B."/>
            <person name="Kopec K.O."/>
            <person name="Synnott J.M."/>
            <person name="Choo C."/>
            <person name="Paponov I."/>
            <person name="Finkler A."/>
            <person name="Soon Heng Tan C."/>
            <person name="Hutchins A.P."/>
            <person name="Weinmeier T."/>
            <person name="Rattei T."/>
            <person name="Chu J.S."/>
            <person name="Gimenez G."/>
            <person name="Irimia M."/>
            <person name="Rigden D.J."/>
            <person name="Fitzpatrick D.A."/>
            <person name="Lorenzo-Morales J."/>
            <person name="Bateman A."/>
            <person name="Chiu C.H."/>
            <person name="Tang P."/>
            <person name="Hegemann P."/>
            <person name="Fromm H."/>
            <person name="Raoult D."/>
            <person name="Greub G."/>
            <person name="Miranda-Saavedra D."/>
            <person name="Chen N."/>
            <person name="Nash P."/>
            <person name="Ginger M.L."/>
            <person name="Horn M."/>
            <person name="Schaap P."/>
            <person name="Caler L."/>
            <person name="Loftus B."/>
        </authorList>
    </citation>
    <scope>NUCLEOTIDE SEQUENCE [LARGE SCALE GENOMIC DNA]</scope>
    <source>
        <strain evidence="1 2">Neff</strain>
    </source>
</reference>
<protein>
    <submittedName>
        <fullName evidence="1">Uncharacterized protein</fullName>
    </submittedName>
</protein>
<accession>L8GP76</accession>
<dbReference type="Proteomes" id="UP000011083">
    <property type="component" value="Unassembled WGS sequence"/>
</dbReference>
<evidence type="ECO:0000313" key="2">
    <source>
        <dbReference type="Proteomes" id="UP000011083"/>
    </source>
</evidence>
<dbReference type="GeneID" id="14915297"/>
<organism evidence="1 2">
    <name type="scientific">Acanthamoeba castellanii (strain ATCC 30010 / Neff)</name>
    <dbReference type="NCBI Taxonomy" id="1257118"/>
    <lineage>
        <taxon>Eukaryota</taxon>
        <taxon>Amoebozoa</taxon>
        <taxon>Discosea</taxon>
        <taxon>Longamoebia</taxon>
        <taxon>Centramoebida</taxon>
        <taxon>Acanthamoebidae</taxon>
        <taxon>Acanthamoeba</taxon>
    </lineage>
</organism>
<dbReference type="AlphaFoldDB" id="L8GP76"/>
<keyword evidence="2" id="KW-1185">Reference proteome</keyword>
<dbReference type="KEGG" id="acan:ACA1_022200"/>
<name>L8GP76_ACACF</name>
<dbReference type="VEuPathDB" id="AmoebaDB:ACA1_022200"/>
<evidence type="ECO:0000313" key="1">
    <source>
        <dbReference type="EMBL" id="ELR14692.1"/>
    </source>
</evidence>
<gene>
    <name evidence="1" type="ORF">ACA1_022200</name>
</gene>
<proteinExistence type="predicted"/>
<dbReference type="RefSeq" id="XP_004336705.1">
    <property type="nucleotide sequence ID" value="XM_004336657.1"/>
</dbReference>
<sequence length="99" mass="11527">MTSVLISYPQFRVQVLFRDKLPQGPYAETIREKSAYAVYLPFGVSLQTMKEVLLQHCGDEVIRLQQSPTQFKVREVKFNRHFVQETTTLDKLFVTDTNS</sequence>